<keyword evidence="3" id="KW-1185">Reference proteome</keyword>
<evidence type="ECO:0000256" key="1">
    <source>
        <dbReference type="SAM" id="Phobius"/>
    </source>
</evidence>
<keyword evidence="1" id="KW-0472">Membrane</keyword>
<keyword evidence="1" id="KW-0812">Transmembrane</keyword>
<dbReference type="Proteomes" id="UP001152447">
    <property type="component" value="Unassembled WGS sequence"/>
</dbReference>
<dbReference type="AlphaFoldDB" id="A0A9W4QZ31"/>
<comment type="caution">
    <text evidence="2">The sequence shown here is derived from an EMBL/GenBank/DDBJ whole genome shotgun (WGS) entry which is preliminary data.</text>
</comment>
<proteinExistence type="predicted"/>
<sequence>MLLLKYSGDLCSFIKKEVRRGFLFLLFVFVFTMLIGLSLDWDEFYDPAFIPNARFAFIEFKLLPILTVLIIYILLKKYRNNNDVKSQFFTGSKLVKGFLFLMYPCLIYMSLWSLSIVPIKYMAVHRLGEIWSKEYLLTSIGVCCSDYGNQCIKLNLLDLSTKKNYSIRWYLDTKELQTLKNKKINLVGEKSYFGYLVNEIQW</sequence>
<evidence type="ECO:0000313" key="2">
    <source>
        <dbReference type="EMBL" id="CAH9059892.1"/>
    </source>
</evidence>
<reference evidence="2" key="1">
    <citation type="submission" date="2022-07" db="EMBL/GenBank/DDBJ databases">
        <authorList>
            <person name="Criscuolo A."/>
        </authorList>
    </citation>
    <scope>NUCLEOTIDE SEQUENCE</scope>
    <source>
        <strain evidence="2">CIP103197</strain>
    </source>
</reference>
<organism evidence="2 3">
    <name type="scientific">Pseudoalteromonas haloplanktis</name>
    <name type="common">Alteromonas haloplanktis</name>
    <dbReference type="NCBI Taxonomy" id="228"/>
    <lineage>
        <taxon>Bacteria</taxon>
        <taxon>Pseudomonadati</taxon>
        <taxon>Pseudomonadota</taxon>
        <taxon>Gammaproteobacteria</taxon>
        <taxon>Alteromonadales</taxon>
        <taxon>Pseudoalteromonadaceae</taxon>
        <taxon>Pseudoalteromonas</taxon>
    </lineage>
</organism>
<feature type="transmembrane region" description="Helical" evidence="1">
    <location>
        <begin position="53"/>
        <end position="75"/>
    </location>
</feature>
<keyword evidence="1" id="KW-1133">Transmembrane helix</keyword>
<accession>A0A9W4QZ31</accession>
<name>A0A9W4QZ31_PSEHA</name>
<gene>
    <name evidence="2" type="ORF">PSEHALCIP103_02162</name>
</gene>
<dbReference type="EMBL" id="CAMAPB010000030">
    <property type="protein sequence ID" value="CAH9059892.1"/>
    <property type="molecule type" value="Genomic_DNA"/>
</dbReference>
<feature type="transmembrane region" description="Helical" evidence="1">
    <location>
        <begin position="21"/>
        <end position="41"/>
    </location>
</feature>
<protein>
    <submittedName>
        <fullName evidence="2">Uncharacterized protein</fullName>
    </submittedName>
</protein>
<evidence type="ECO:0000313" key="3">
    <source>
        <dbReference type="Proteomes" id="UP001152447"/>
    </source>
</evidence>
<feature type="transmembrane region" description="Helical" evidence="1">
    <location>
        <begin position="95"/>
        <end position="114"/>
    </location>
</feature>